<protein>
    <recommendedName>
        <fullName evidence="3">PIN domain-containing protein</fullName>
    </recommendedName>
</protein>
<dbReference type="Pfam" id="PF11848">
    <property type="entry name" value="DUF3368"/>
    <property type="match status" value="1"/>
</dbReference>
<name>A0A9X3LVQ1_9CORY</name>
<dbReference type="EMBL" id="JAKMUS010000007">
    <property type="protein sequence ID" value="MCZ9294025.1"/>
    <property type="molecule type" value="Genomic_DNA"/>
</dbReference>
<comment type="caution">
    <text evidence="1">The sequence shown here is derived from an EMBL/GenBank/DDBJ whole genome shotgun (WGS) entry which is preliminary data.</text>
</comment>
<evidence type="ECO:0008006" key="3">
    <source>
        <dbReference type="Google" id="ProtNLM"/>
    </source>
</evidence>
<dbReference type="RefSeq" id="WP_269965454.1">
    <property type="nucleotide sequence ID" value="NZ_JAKMUS010000007.1"/>
</dbReference>
<organism evidence="1 2">
    <name type="scientific">Corynebacterium meitnerae</name>
    <dbReference type="NCBI Taxonomy" id="2913498"/>
    <lineage>
        <taxon>Bacteria</taxon>
        <taxon>Bacillati</taxon>
        <taxon>Actinomycetota</taxon>
        <taxon>Actinomycetes</taxon>
        <taxon>Mycobacteriales</taxon>
        <taxon>Corynebacteriaceae</taxon>
        <taxon>Corynebacterium</taxon>
    </lineage>
</organism>
<dbReference type="InterPro" id="IPR021799">
    <property type="entry name" value="PIN-like_prokaryotic"/>
</dbReference>
<reference evidence="1" key="1">
    <citation type="submission" date="2022-02" db="EMBL/GenBank/DDBJ databases">
        <title>Corynebacterium sp. from urogenital microbiome.</title>
        <authorList>
            <person name="Cappelli E.A."/>
            <person name="Ribeiro T.G."/>
            <person name="Peixe L."/>
        </authorList>
    </citation>
    <scope>NUCLEOTIDE SEQUENCE</scope>
    <source>
        <strain evidence="1">C8Ua_172</strain>
    </source>
</reference>
<gene>
    <name evidence="1" type="ORF">L8U60_05935</name>
</gene>
<proteinExistence type="predicted"/>
<evidence type="ECO:0000313" key="2">
    <source>
        <dbReference type="Proteomes" id="UP001146468"/>
    </source>
</evidence>
<sequence>MSASRAFIVSDTSILLSFVCANKHDLLIKFAGPNPIYLPQVVVNEMGRKLSQPQFRDAHGRWMRLLSSKYFSILEETADLLPIVRGFAGYAFSYQGGKAKNLGEFMCLAHCLQEQERGRKVAMLVDDGDAREIARKRSVHHFGSEQVLLRAVQQGHIKNRADAKSIWEQLRRFDTHVPFEDTALNSPTVYSSARPSSPPPHGN</sequence>
<evidence type="ECO:0000313" key="1">
    <source>
        <dbReference type="EMBL" id="MCZ9294025.1"/>
    </source>
</evidence>
<keyword evidence="2" id="KW-1185">Reference proteome</keyword>
<dbReference type="Proteomes" id="UP001146468">
    <property type="component" value="Unassembled WGS sequence"/>
</dbReference>
<dbReference type="AlphaFoldDB" id="A0A9X3LVQ1"/>
<accession>A0A9X3LVQ1</accession>